<feature type="domain" description="HepT-like" evidence="1">
    <location>
        <begin position="45"/>
        <end position="152"/>
    </location>
</feature>
<dbReference type="RefSeq" id="WP_083624937.1">
    <property type="nucleotide sequence ID" value="NZ_LR734878.1"/>
</dbReference>
<comment type="caution">
    <text evidence="2">The sequence shown here is derived from an EMBL/GenBank/DDBJ whole genome shotgun (WGS) entry which is preliminary data.</text>
</comment>
<protein>
    <recommendedName>
        <fullName evidence="1">HepT-like domain-containing protein</fullName>
    </recommendedName>
</protein>
<organism evidence="2 3">
    <name type="scientific">Planktothrix serta PCC 8927</name>
    <dbReference type="NCBI Taxonomy" id="671068"/>
    <lineage>
        <taxon>Bacteria</taxon>
        <taxon>Bacillati</taxon>
        <taxon>Cyanobacteriota</taxon>
        <taxon>Cyanophyceae</taxon>
        <taxon>Oscillatoriophycideae</taxon>
        <taxon>Oscillatoriales</taxon>
        <taxon>Microcoleaceae</taxon>
        <taxon>Planktothrix</taxon>
    </lineage>
</organism>
<evidence type="ECO:0000313" key="3">
    <source>
        <dbReference type="Proteomes" id="UP000184550"/>
    </source>
</evidence>
<dbReference type="Proteomes" id="UP000184550">
    <property type="component" value="Unassembled WGS sequence"/>
</dbReference>
<evidence type="ECO:0000313" key="2">
    <source>
        <dbReference type="EMBL" id="VXD22707.1"/>
    </source>
</evidence>
<gene>
    <name evidence="2" type="ORF">PL8927_760017</name>
</gene>
<dbReference type="Pfam" id="PF20797">
    <property type="entry name" value="HepT-like_2"/>
    <property type="match status" value="1"/>
</dbReference>
<dbReference type="InterPro" id="IPR048769">
    <property type="entry name" value="HepT-like_dom"/>
</dbReference>
<keyword evidence="3" id="KW-1185">Reference proteome</keyword>
<dbReference type="EMBL" id="CZCU02000153">
    <property type="protein sequence ID" value="VXD22707.1"/>
    <property type="molecule type" value="Genomic_DNA"/>
</dbReference>
<evidence type="ECO:0000259" key="1">
    <source>
        <dbReference type="Pfam" id="PF20797"/>
    </source>
</evidence>
<reference evidence="2" key="1">
    <citation type="submission" date="2019-10" db="EMBL/GenBank/DDBJ databases">
        <authorList>
            <consortium name="Genoscope - CEA"/>
            <person name="William W."/>
        </authorList>
    </citation>
    <scope>NUCLEOTIDE SEQUENCE [LARGE SCALE GENOMIC DNA]</scope>
    <source>
        <strain evidence="2">BBR_PRJEB10992</strain>
    </source>
</reference>
<dbReference type="OrthoDB" id="9792853at2"/>
<name>A0A7Z9E2V1_9CYAN</name>
<sequence>MDKNTLVLLTVDLQAQLVLIKTIDQRLIERSKNLQADDQILLESIAYQIHNLYNATEDLLKIVAKYFENNISDSSQWHSLLLKRMTMNVPEIRPALLSSETHSILNGLKGFRHFFRHGYGAIIEYDQLQANLDKALKLMPYLEADLNRFIEKLSNDLDINSQ</sequence>
<accession>A0A7Z9E2V1</accession>
<dbReference type="AlphaFoldDB" id="A0A7Z9E2V1"/>
<proteinExistence type="predicted"/>